<sequence>MSRKKQLLDLLSWIRKVVQDIKMKYETGIVIPIRLFFCDSSVSCWNREG</sequence>
<comment type="caution">
    <text evidence="1">The sequence shown here is derived from an EMBL/GenBank/DDBJ whole genome shotgun (WGS) entry which is preliminary data.</text>
</comment>
<gene>
    <name evidence="1" type="ORF">AGERDE_LOCUS7450</name>
</gene>
<organism evidence="1 2">
    <name type="scientific">Ambispora gerdemannii</name>
    <dbReference type="NCBI Taxonomy" id="144530"/>
    <lineage>
        <taxon>Eukaryota</taxon>
        <taxon>Fungi</taxon>
        <taxon>Fungi incertae sedis</taxon>
        <taxon>Mucoromycota</taxon>
        <taxon>Glomeromycotina</taxon>
        <taxon>Glomeromycetes</taxon>
        <taxon>Archaeosporales</taxon>
        <taxon>Ambisporaceae</taxon>
        <taxon>Ambispora</taxon>
    </lineage>
</organism>
<evidence type="ECO:0000313" key="1">
    <source>
        <dbReference type="EMBL" id="CAG8567118.1"/>
    </source>
</evidence>
<reference evidence="1" key="1">
    <citation type="submission" date="2021-06" db="EMBL/GenBank/DDBJ databases">
        <authorList>
            <person name="Kallberg Y."/>
            <person name="Tangrot J."/>
            <person name="Rosling A."/>
        </authorList>
    </citation>
    <scope>NUCLEOTIDE SEQUENCE</scope>
    <source>
        <strain evidence="1">MT106</strain>
    </source>
</reference>
<dbReference type="AlphaFoldDB" id="A0A9N9BI61"/>
<name>A0A9N9BI61_9GLOM</name>
<keyword evidence="2" id="KW-1185">Reference proteome</keyword>
<protein>
    <submittedName>
        <fullName evidence="1">11879_t:CDS:1</fullName>
    </submittedName>
</protein>
<dbReference type="Proteomes" id="UP000789831">
    <property type="component" value="Unassembled WGS sequence"/>
</dbReference>
<dbReference type="EMBL" id="CAJVPL010001361">
    <property type="protein sequence ID" value="CAG8567118.1"/>
    <property type="molecule type" value="Genomic_DNA"/>
</dbReference>
<accession>A0A9N9BI61</accession>
<proteinExistence type="predicted"/>
<evidence type="ECO:0000313" key="2">
    <source>
        <dbReference type="Proteomes" id="UP000789831"/>
    </source>
</evidence>